<evidence type="ECO:0000259" key="3">
    <source>
        <dbReference type="Pfam" id="PF16344"/>
    </source>
</evidence>
<feature type="domain" description="Protein FecR C-terminal" evidence="3">
    <location>
        <begin position="321"/>
        <end position="389"/>
    </location>
</feature>
<comment type="caution">
    <text evidence="4">The sequence shown here is derived from an EMBL/GenBank/DDBJ whole genome shotgun (WGS) entry which is preliminary data.</text>
</comment>
<evidence type="ECO:0000256" key="1">
    <source>
        <dbReference type="SAM" id="Phobius"/>
    </source>
</evidence>
<dbReference type="EMBL" id="BMGA01000006">
    <property type="protein sequence ID" value="GGA82191.1"/>
    <property type="molecule type" value="Genomic_DNA"/>
</dbReference>
<dbReference type="RefSeq" id="WP_188494517.1">
    <property type="nucleotide sequence ID" value="NZ_BMGA01000006.1"/>
</dbReference>
<feature type="transmembrane region" description="Helical" evidence="1">
    <location>
        <begin position="84"/>
        <end position="104"/>
    </location>
</feature>
<sequence length="391" mass="45026">MNDVFYIAVLKIKKKLNVLSYSEKTELEKFQGKYSFINKVKIKNVIKGFDIYSKLDKDKAWESIENKIQEEKDKDVFIFYRKTMYKYAAVAAILVGVLMTIYYFKDIMFQNAVQVSPSIVNSNTVILPGTDKATLTLEDGSVVALEKGNSYHTQNAQSNGEEIVYKNKEGVDKDKFNYLTIPRGGQFLLNLSDGTKVWLNSETQLKFPVNFVEGKTRSVELVYGEAYFDVSPSSKHKGAGFTVLQKNQQIHVLGTEFNLKAYSDDSNIYTTLVEGKVEMQFNNSKQNLIPSQRADFDLKTNKVKIAKVDVYNEISWKDGVFSFEEKPLYEIIKVLSRWYDFEVVFQNQNIRNQKFNGSLIKDRGIDEIMVSIKNYGIINSYEFKNKTLILR</sequence>
<organism evidence="4 5">
    <name type="scientific">Flavobacterium palustre</name>
    <dbReference type="NCBI Taxonomy" id="1476463"/>
    <lineage>
        <taxon>Bacteria</taxon>
        <taxon>Pseudomonadati</taxon>
        <taxon>Bacteroidota</taxon>
        <taxon>Flavobacteriia</taxon>
        <taxon>Flavobacteriales</taxon>
        <taxon>Flavobacteriaceae</taxon>
        <taxon>Flavobacterium</taxon>
    </lineage>
</organism>
<accession>A0ABQ1HN73</accession>
<evidence type="ECO:0000313" key="5">
    <source>
        <dbReference type="Proteomes" id="UP000658793"/>
    </source>
</evidence>
<keyword evidence="5" id="KW-1185">Reference proteome</keyword>
<dbReference type="PANTHER" id="PTHR30273">
    <property type="entry name" value="PERIPLASMIC SIGNAL SENSOR AND SIGMA FACTOR ACTIVATOR FECR-RELATED"/>
    <property type="match status" value="1"/>
</dbReference>
<name>A0ABQ1HN73_9FLAO</name>
<keyword evidence="1" id="KW-1133">Transmembrane helix</keyword>
<dbReference type="PANTHER" id="PTHR30273:SF2">
    <property type="entry name" value="PROTEIN FECR"/>
    <property type="match status" value="1"/>
</dbReference>
<dbReference type="Proteomes" id="UP000658793">
    <property type="component" value="Unassembled WGS sequence"/>
</dbReference>
<evidence type="ECO:0000259" key="2">
    <source>
        <dbReference type="Pfam" id="PF04773"/>
    </source>
</evidence>
<dbReference type="Gene3D" id="3.55.50.30">
    <property type="match status" value="1"/>
</dbReference>
<dbReference type="InterPro" id="IPR012373">
    <property type="entry name" value="Ferrdict_sens_TM"/>
</dbReference>
<keyword evidence="1" id="KW-0472">Membrane</keyword>
<feature type="domain" description="FecR protein" evidence="2">
    <location>
        <begin position="182"/>
        <end position="278"/>
    </location>
</feature>
<protein>
    <submittedName>
        <fullName evidence="4">Iron dicitrate transporter FecR</fullName>
    </submittedName>
</protein>
<gene>
    <name evidence="4" type="ORF">GCM10008015_23640</name>
</gene>
<dbReference type="Pfam" id="PF04773">
    <property type="entry name" value="FecR"/>
    <property type="match status" value="1"/>
</dbReference>
<keyword evidence="1" id="KW-0812">Transmembrane</keyword>
<dbReference type="Pfam" id="PF16344">
    <property type="entry name" value="FecR_C"/>
    <property type="match status" value="1"/>
</dbReference>
<dbReference type="InterPro" id="IPR032508">
    <property type="entry name" value="FecR_C"/>
</dbReference>
<evidence type="ECO:0000313" key="4">
    <source>
        <dbReference type="EMBL" id="GGA82191.1"/>
    </source>
</evidence>
<proteinExistence type="predicted"/>
<dbReference type="Gene3D" id="2.60.120.1440">
    <property type="match status" value="1"/>
</dbReference>
<reference evidence="5" key="1">
    <citation type="journal article" date="2019" name="Int. J. Syst. Evol. Microbiol.">
        <title>The Global Catalogue of Microorganisms (GCM) 10K type strain sequencing project: providing services to taxonomists for standard genome sequencing and annotation.</title>
        <authorList>
            <consortium name="The Broad Institute Genomics Platform"/>
            <consortium name="The Broad Institute Genome Sequencing Center for Infectious Disease"/>
            <person name="Wu L."/>
            <person name="Ma J."/>
        </authorList>
    </citation>
    <scope>NUCLEOTIDE SEQUENCE [LARGE SCALE GENOMIC DNA]</scope>
    <source>
        <strain evidence="5">CGMCC 1.12811</strain>
    </source>
</reference>
<dbReference type="InterPro" id="IPR006860">
    <property type="entry name" value="FecR"/>
</dbReference>